<sequence>MPKREYQPEKSSKSTTTQLLFSPQQILLASMTQHYPEIKAIKANLQAVVGVGMVVGKDGEGDEEGRSL</sequence>
<name>F8NJQ3_SERL9</name>
<dbReference type="KEGG" id="sla:SERLADRAFT_434166"/>
<dbReference type="GeneID" id="18814338"/>
<proteinExistence type="predicted"/>
<gene>
    <name evidence="1" type="ORF">SERLADRAFT_434166</name>
</gene>
<accession>F8NJQ3</accession>
<dbReference type="Proteomes" id="UP000008064">
    <property type="component" value="Unassembled WGS sequence"/>
</dbReference>
<dbReference type="RefSeq" id="XP_007314467.1">
    <property type="nucleotide sequence ID" value="XM_007314405.1"/>
</dbReference>
<dbReference type="EMBL" id="GL945430">
    <property type="protein sequence ID" value="EGO28268.1"/>
    <property type="molecule type" value="Genomic_DNA"/>
</dbReference>
<organism>
    <name type="scientific">Serpula lacrymans var. lacrymans (strain S7.9)</name>
    <name type="common">Dry rot fungus</name>
    <dbReference type="NCBI Taxonomy" id="578457"/>
    <lineage>
        <taxon>Eukaryota</taxon>
        <taxon>Fungi</taxon>
        <taxon>Dikarya</taxon>
        <taxon>Basidiomycota</taxon>
        <taxon>Agaricomycotina</taxon>
        <taxon>Agaricomycetes</taxon>
        <taxon>Agaricomycetidae</taxon>
        <taxon>Boletales</taxon>
        <taxon>Coniophorineae</taxon>
        <taxon>Serpulaceae</taxon>
        <taxon>Serpula</taxon>
    </lineage>
</organism>
<protein>
    <submittedName>
        <fullName evidence="1">Uncharacterized protein</fullName>
    </submittedName>
</protein>
<reference evidence="1" key="1">
    <citation type="submission" date="2011-04" db="EMBL/GenBank/DDBJ databases">
        <title>Evolution of plant cell wall degrading machinery underlies the functional diversity of forest fungi.</title>
        <authorList>
            <consortium name="US DOE Joint Genome Institute (JGI-PGF)"/>
            <person name="Eastwood D.C."/>
            <person name="Floudas D."/>
            <person name="Binder M."/>
            <person name="Majcherczyk A."/>
            <person name="Schneider P."/>
            <person name="Aerts A."/>
            <person name="Asiegbu F.O."/>
            <person name="Baker S.E."/>
            <person name="Barry K."/>
            <person name="Bendiksby M."/>
            <person name="Blumentritt M."/>
            <person name="Coutinho P.M."/>
            <person name="Cullen D."/>
            <person name="Cullen D."/>
            <person name="Gathman A."/>
            <person name="Goodell B."/>
            <person name="Henrissat B."/>
            <person name="Ihrmark K."/>
            <person name="Kauserud H."/>
            <person name="Kohler A."/>
            <person name="LaButti K."/>
            <person name="Lapidus A."/>
            <person name="Lavin J.L."/>
            <person name="Lee Y.-H."/>
            <person name="Lindquist E."/>
            <person name="Lilly W."/>
            <person name="Lucas S."/>
            <person name="Morin E."/>
            <person name="Murat C."/>
            <person name="Oguiza J.A."/>
            <person name="Park J."/>
            <person name="Pisabarro A.G."/>
            <person name="Riley R."/>
            <person name="Rosling A."/>
            <person name="Salamov A."/>
            <person name="Schmidt O."/>
            <person name="Schmutz J."/>
            <person name="Skrede I."/>
            <person name="Stenlid J."/>
            <person name="Wiebenga A."/>
            <person name="Xie X."/>
            <person name="Kues U."/>
            <person name="Hibbett D.S."/>
            <person name="Hoffmeister D."/>
            <person name="Hogberg N."/>
            <person name="Martin F."/>
            <person name="Grigoriev I.V."/>
            <person name="Watkinson S.C."/>
        </authorList>
    </citation>
    <scope>NUCLEOTIDE SEQUENCE</scope>
    <source>
        <strain evidence="1">S7.9</strain>
    </source>
</reference>
<evidence type="ECO:0000313" key="1">
    <source>
        <dbReference type="EMBL" id="EGO28268.1"/>
    </source>
</evidence>
<dbReference type="HOGENOM" id="CLU_2795529_0_0_1"/>
<dbReference type="AlphaFoldDB" id="F8NJQ3"/>